<dbReference type="InterPro" id="IPR000801">
    <property type="entry name" value="Esterase-like"/>
</dbReference>
<keyword evidence="7" id="KW-1185">Reference proteome</keyword>
<dbReference type="InterPro" id="IPR029058">
    <property type="entry name" value="AB_hydrolase_fold"/>
</dbReference>
<dbReference type="EMBL" id="CP004354">
    <property type="protein sequence ID" value="AGG67512.1"/>
    <property type="molecule type" value="Genomic_DNA"/>
</dbReference>
<evidence type="ECO:0000256" key="4">
    <source>
        <dbReference type="ARBA" id="ARBA00024201"/>
    </source>
</evidence>
<dbReference type="PANTHER" id="PTHR48098:SF3">
    <property type="entry name" value="IRON(III) ENTEROBACTIN ESTERASE"/>
    <property type="match status" value="1"/>
</dbReference>
<dbReference type="SUPFAM" id="SSF81296">
    <property type="entry name" value="E set domains"/>
    <property type="match status" value="1"/>
</dbReference>
<dbReference type="InterPro" id="IPR014756">
    <property type="entry name" value="Ig_E-set"/>
</dbReference>
<comment type="subcellular location">
    <subcellularLocation>
        <location evidence="1">Cytoplasm</location>
    </subcellularLocation>
</comment>
<dbReference type="HOGENOM" id="CLU_024314_3_0_11"/>
<dbReference type="RefSeq" id="WP_015651940.1">
    <property type="nucleotide sequence ID" value="NC_020506.1"/>
</dbReference>
<dbReference type="InterPro" id="IPR013783">
    <property type="entry name" value="Ig-like_fold"/>
</dbReference>
<dbReference type="GO" id="GO:0005975">
    <property type="term" value="P:carbohydrate metabolic process"/>
    <property type="evidence" value="ECO:0007669"/>
    <property type="project" value="UniProtKB-ARBA"/>
</dbReference>
<organism evidence="6 7">
    <name type="scientific">Corynebacterium callunae DSM 20147</name>
    <dbReference type="NCBI Taxonomy" id="1121353"/>
    <lineage>
        <taxon>Bacteria</taxon>
        <taxon>Bacillati</taxon>
        <taxon>Actinomycetota</taxon>
        <taxon>Actinomycetes</taxon>
        <taxon>Mycobacteriales</taxon>
        <taxon>Corynebacteriaceae</taxon>
        <taxon>Corynebacterium</taxon>
    </lineage>
</organism>
<dbReference type="STRING" id="1121353.H924_10410"/>
<comment type="similarity">
    <text evidence="4">Belongs to the Fes family.</text>
</comment>
<dbReference type="SUPFAM" id="SSF53474">
    <property type="entry name" value="alpha/beta-Hydrolases"/>
    <property type="match status" value="1"/>
</dbReference>
<dbReference type="Proteomes" id="UP000011760">
    <property type="component" value="Chromosome"/>
</dbReference>
<dbReference type="AlphaFoldDB" id="M1UVL2"/>
<protein>
    <submittedName>
        <fullName evidence="6">Enterochelin esterase</fullName>
    </submittedName>
</protein>
<dbReference type="Gene3D" id="3.40.50.1820">
    <property type="entry name" value="alpha/beta hydrolase"/>
    <property type="match status" value="1"/>
</dbReference>
<sequence>MPPLRQTKEWVDRFGFSHQELQPTVSFSNAPANTRIIDVMERTWQNAVQEGGEHSARLCGDMAVRALAKPNPLIADDPEGNPDICLYTWIVECPGATAVVLWVNGVFDPNRIADSEMHRLEGSDLWILSLRMPSDWRASYTISTWESQETPPWRQSTDYLEIRQAIQASARPDSRALGAVMNSSLVEGPDALPNCWGGASTSVEVVEETVAGERFWFYQAPVKAPLLILFDGQFWHENMNIAAHIDAAIAIGLLPPVSVLMLDSVDTQRRWETLGVPGGQVDALIDAILPHVRATYNVSARGEDTIVSGASFGGLAALWALALGDGEIGHAIAQSPSLWRFNIADALSTAENWSSIHLQTGKYEGDMLRLSHQLAEDLSGDIREVRVRGVHGGHDWAWWRVHMLTELTRLLNSF</sequence>
<evidence type="ECO:0000256" key="2">
    <source>
        <dbReference type="ARBA" id="ARBA00022490"/>
    </source>
</evidence>
<evidence type="ECO:0000259" key="5">
    <source>
        <dbReference type="Pfam" id="PF11806"/>
    </source>
</evidence>
<gene>
    <name evidence="6" type="ORF">H924_10410</name>
</gene>
<dbReference type="Pfam" id="PF00756">
    <property type="entry name" value="Esterase"/>
    <property type="match status" value="1"/>
</dbReference>
<dbReference type="PATRIC" id="fig|1121353.3.peg.2123"/>
<evidence type="ECO:0000313" key="7">
    <source>
        <dbReference type="Proteomes" id="UP000011760"/>
    </source>
</evidence>
<dbReference type="GO" id="GO:0006826">
    <property type="term" value="P:iron ion transport"/>
    <property type="evidence" value="ECO:0007669"/>
    <property type="project" value="InterPro"/>
</dbReference>
<keyword evidence="2" id="KW-0963">Cytoplasm</keyword>
<dbReference type="eggNOG" id="COG2382">
    <property type="taxonomic scope" value="Bacteria"/>
</dbReference>
<keyword evidence="3" id="KW-0378">Hydrolase</keyword>
<evidence type="ECO:0000313" key="6">
    <source>
        <dbReference type="EMBL" id="AGG67512.1"/>
    </source>
</evidence>
<dbReference type="InterPro" id="IPR050583">
    <property type="entry name" value="Mycobacterial_A85_antigen"/>
</dbReference>
<dbReference type="GO" id="GO:0005737">
    <property type="term" value="C:cytoplasm"/>
    <property type="evidence" value="ECO:0007669"/>
    <property type="project" value="UniProtKB-SubCell"/>
</dbReference>
<dbReference type="PANTHER" id="PTHR48098">
    <property type="entry name" value="ENTEROCHELIN ESTERASE-RELATED"/>
    <property type="match status" value="1"/>
</dbReference>
<dbReference type="GO" id="GO:0005506">
    <property type="term" value="F:iron ion binding"/>
    <property type="evidence" value="ECO:0007669"/>
    <property type="project" value="InterPro"/>
</dbReference>
<dbReference type="Gene3D" id="2.60.40.10">
    <property type="entry name" value="Immunoglobulins"/>
    <property type="match status" value="1"/>
</dbReference>
<dbReference type="GO" id="GO:0008849">
    <property type="term" value="F:enterochelin esterase activity"/>
    <property type="evidence" value="ECO:0007669"/>
    <property type="project" value="InterPro"/>
</dbReference>
<evidence type="ECO:0000256" key="1">
    <source>
        <dbReference type="ARBA" id="ARBA00004496"/>
    </source>
</evidence>
<feature type="domain" description="Enterochelin esterase N-terminal" evidence="5">
    <location>
        <begin position="97"/>
        <end position="175"/>
    </location>
</feature>
<accession>M1UVL2</accession>
<dbReference type="Pfam" id="PF11806">
    <property type="entry name" value="Enterochelin_N"/>
    <property type="match status" value="1"/>
</dbReference>
<reference evidence="6 7" key="1">
    <citation type="submission" date="2013-02" db="EMBL/GenBank/DDBJ databases">
        <title>The complete genome sequence of Corynebacterium callunae DSM 20147.</title>
        <authorList>
            <person name="Ruckert C."/>
            <person name="Albersmeier A."/>
            <person name="Kalinowski J."/>
        </authorList>
    </citation>
    <scope>NUCLEOTIDE SEQUENCE [LARGE SCALE GENOMIC DNA]</scope>
    <source>
        <strain evidence="6 7">DSM 20147</strain>
    </source>
</reference>
<dbReference type="KEGG" id="ccn:H924_10410"/>
<proteinExistence type="inferred from homology"/>
<name>M1UVL2_9CORY</name>
<dbReference type="InterPro" id="IPR021764">
    <property type="entry name" value="Enterochelin_esterase_N"/>
</dbReference>
<evidence type="ECO:0000256" key="3">
    <source>
        <dbReference type="ARBA" id="ARBA00022801"/>
    </source>
</evidence>
<dbReference type="OrthoDB" id="9775130at2"/>